<dbReference type="AlphaFoldDB" id="A0A9P6KLQ1"/>
<keyword evidence="2 5" id="KW-0812">Transmembrane</keyword>
<dbReference type="Pfam" id="PF07690">
    <property type="entry name" value="MFS_1"/>
    <property type="match status" value="1"/>
</dbReference>
<feature type="transmembrane region" description="Helical" evidence="5">
    <location>
        <begin position="505"/>
        <end position="528"/>
    </location>
</feature>
<evidence type="ECO:0000313" key="7">
    <source>
        <dbReference type="EMBL" id="KAF9731768.1"/>
    </source>
</evidence>
<protein>
    <submittedName>
        <fullName evidence="7">MFS transporter</fullName>
    </submittedName>
</protein>
<sequence length="550" mass="60421">MTSTVNECGEIFPPGTVTLTGCTYSSSSLELDQDSFSRARVVLSPQPSKDPNEPLNWPTWRKVINMALIFGMTLAVFTNLMVQTVFWQQMKVDMKVSTVNLNNAQSANLAGLALGCLFFIPLTVKYGRRPSYLLSIVVLAGATWWTSKMKTNAELIVTAVISGLAGAINETAVQMTIADLFFVHQRGAANAVYFGAVMMGSFLTPLAAGSQAATQGWRWSYYTLSICLTILFVLFLFAYEETKYIPVYVGTPIANATTRSTDDGYLKKTCGGSSDETQSPDTIAKLDSAPSLYVAAYTPNTYRQRMRLWTPTGESLGKLFLLPFQVIMLPHVLFTSLQFAAVVAWLVLVVAMISVIFSMPPYSFTTAGVGYMTLGPFVGNVFGTIYGGPLSDWVVVRLARRNKDIFEPEMRLHLLCVPVVTMAGGLIMFGVTADRGMHWIFPSIGGACYAFGMGSIGEIAFTVLVDSYRDLVAESFIVVAFFRNALSMAVPFAMVPWWVSMGLSNMFITVGCLSLFIGLLYIPLLVWGKHIRIQLAPRYEILIAKKRLIG</sequence>
<feature type="transmembrane region" description="Helical" evidence="5">
    <location>
        <begin position="106"/>
        <end position="124"/>
    </location>
</feature>
<gene>
    <name evidence="7" type="ORF">PMIN01_10785</name>
</gene>
<evidence type="ECO:0000256" key="4">
    <source>
        <dbReference type="ARBA" id="ARBA00023136"/>
    </source>
</evidence>
<feature type="transmembrane region" description="Helical" evidence="5">
    <location>
        <begin position="192"/>
        <end position="213"/>
    </location>
</feature>
<dbReference type="InterPro" id="IPR011701">
    <property type="entry name" value="MFS"/>
</dbReference>
<proteinExistence type="predicted"/>
<feature type="transmembrane region" description="Helical" evidence="5">
    <location>
        <begin position="153"/>
        <end position="172"/>
    </location>
</feature>
<dbReference type="OrthoDB" id="5215911at2759"/>
<evidence type="ECO:0000256" key="1">
    <source>
        <dbReference type="ARBA" id="ARBA00004141"/>
    </source>
</evidence>
<dbReference type="PROSITE" id="PS50850">
    <property type="entry name" value="MFS"/>
    <property type="match status" value="1"/>
</dbReference>
<evidence type="ECO:0000256" key="2">
    <source>
        <dbReference type="ARBA" id="ARBA00022692"/>
    </source>
</evidence>
<evidence type="ECO:0000256" key="3">
    <source>
        <dbReference type="ARBA" id="ARBA00022989"/>
    </source>
</evidence>
<organism evidence="7 8">
    <name type="scientific">Paraphaeosphaeria minitans</name>
    <dbReference type="NCBI Taxonomy" id="565426"/>
    <lineage>
        <taxon>Eukaryota</taxon>
        <taxon>Fungi</taxon>
        <taxon>Dikarya</taxon>
        <taxon>Ascomycota</taxon>
        <taxon>Pezizomycotina</taxon>
        <taxon>Dothideomycetes</taxon>
        <taxon>Pleosporomycetidae</taxon>
        <taxon>Pleosporales</taxon>
        <taxon>Massarineae</taxon>
        <taxon>Didymosphaeriaceae</taxon>
        <taxon>Paraphaeosphaeria</taxon>
    </lineage>
</organism>
<feature type="domain" description="Major facilitator superfamily (MFS) profile" evidence="6">
    <location>
        <begin position="64"/>
        <end position="529"/>
    </location>
</feature>
<feature type="transmembrane region" description="Helical" evidence="5">
    <location>
        <begin position="219"/>
        <end position="239"/>
    </location>
</feature>
<accession>A0A9P6KLQ1</accession>
<keyword evidence="8" id="KW-1185">Reference proteome</keyword>
<feature type="transmembrane region" description="Helical" evidence="5">
    <location>
        <begin position="332"/>
        <end position="357"/>
    </location>
</feature>
<keyword evidence="3 5" id="KW-1133">Transmembrane helix</keyword>
<reference evidence="7" key="1">
    <citation type="journal article" date="2020" name="Mol. Plant Microbe Interact.">
        <title>Genome Sequence of the Biocontrol Agent Coniothyrium minitans strain Conio (IMI 134523).</title>
        <authorList>
            <person name="Patel D."/>
            <person name="Shittu T.A."/>
            <person name="Baroncelli R."/>
            <person name="Muthumeenakshi S."/>
            <person name="Osborne T.H."/>
            <person name="Janganan T.K."/>
            <person name="Sreenivasaprasad S."/>
        </authorList>
    </citation>
    <scope>NUCLEOTIDE SEQUENCE</scope>
    <source>
        <strain evidence="7">Conio</strain>
    </source>
</reference>
<dbReference type="EMBL" id="WJXW01000012">
    <property type="protein sequence ID" value="KAF9731768.1"/>
    <property type="molecule type" value="Genomic_DNA"/>
</dbReference>
<feature type="transmembrane region" description="Helical" evidence="5">
    <location>
        <begin position="439"/>
        <end position="464"/>
    </location>
</feature>
<dbReference type="SUPFAM" id="SSF103473">
    <property type="entry name" value="MFS general substrate transporter"/>
    <property type="match status" value="1"/>
</dbReference>
<dbReference type="PANTHER" id="PTHR23502">
    <property type="entry name" value="MAJOR FACILITATOR SUPERFAMILY"/>
    <property type="match status" value="1"/>
</dbReference>
<dbReference type="Proteomes" id="UP000756921">
    <property type="component" value="Unassembled WGS sequence"/>
</dbReference>
<dbReference type="InterPro" id="IPR020846">
    <property type="entry name" value="MFS_dom"/>
</dbReference>
<evidence type="ECO:0000259" key="6">
    <source>
        <dbReference type="PROSITE" id="PS50850"/>
    </source>
</evidence>
<feature type="transmembrane region" description="Helical" evidence="5">
    <location>
        <begin position="377"/>
        <end position="400"/>
    </location>
</feature>
<feature type="transmembrane region" description="Helical" evidence="5">
    <location>
        <begin position="412"/>
        <end position="433"/>
    </location>
</feature>
<dbReference type="PANTHER" id="PTHR23502:SF50">
    <property type="entry name" value="TRANSPORTER, PUTATIVE (AFU_ORTHOLOGUE AFUA_5G00430)-RELATED"/>
    <property type="match status" value="1"/>
</dbReference>
<evidence type="ECO:0000313" key="8">
    <source>
        <dbReference type="Proteomes" id="UP000756921"/>
    </source>
</evidence>
<feature type="transmembrane region" description="Helical" evidence="5">
    <location>
        <begin position="476"/>
        <end position="499"/>
    </location>
</feature>
<comment type="subcellular location">
    <subcellularLocation>
        <location evidence="1">Membrane</location>
        <topology evidence="1">Multi-pass membrane protein</topology>
    </subcellularLocation>
</comment>
<dbReference type="InterPro" id="IPR036259">
    <property type="entry name" value="MFS_trans_sf"/>
</dbReference>
<dbReference type="GO" id="GO:0022857">
    <property type="term" value="F:transmembrane transporter activity"/>
    <property type="evidence" value="ECO:0007669"/>
    <property type="project" value="InterPro"/>
</dbReference>
<comment type="caution">
    <text evidence="7">The sequence shown here is derived from an EMBL/GenBank/DDBJ whole genome shotgun (WGS) entry which is preliminary data.</text>
</comment>
<dbReference type="Gene3D" id="1.20.1250.20">
    <property type="entry name" value="MFS general substrate transporter like domains"/>
    <property type="match status" value="1"/>
</dbReference>
<name>A0A9P6KLQ1_9PLEO</name>
<keyword evidence="4 5" id="KW-0472">Membrane</keyword>
<feature type="transmembrane region" description="Helical" evidence="5">
    <location>
        <begin position="131"/>
        <end position="147"/>
    </location>
</feature>
<feature type="transmembrane region" description="Helical" evidence="5">
    <location>
        <begin position="63"/>
        <end position="86"/>
    </location>
</feature>
<dbReference type="GO" id="GO:0005886">
    <property type="term" value="C:plasma membrane"/>
    <property type="evidence" value="ECO:0007669"/>
    <property type="project" value="TreeGrafter"/>
</dbReference>
<evidence type="ECO:0000256" key="5">
    <source>
        <dbReference type="SAM" id="Phobius"/>
    </source>
</evidence>